<evidence type="ECO:0000313" key="2">
    <source>
        <dbReference type="Proteomes" id="UP001595912"/>
    </source>
</evidence>
<dbReference type="RefSeq" id="WP_380113749.1">
    <property type="nucleotide sequence ID" value="NZ_JBHSIU010000010.1"/>
</dbReference>
<dbReference type="Gene3D" id="1.20.120.450">
    <property type="entry name" value="dinb family like domain"/>
    <property type="match status" value="1"/>
</dbReference>
<dbReference type="SUPFAM" id="SSF109854">
    <property type="entry name" value="DinB/YfiT-like putative metalloenzymes"/>
    <property type="match status" value="1"/>
</dbReference>
<dbReference type="EMBL" id="JBHSIU010000010">
    <property type="protein sequence ID" value="MFC4997521.1"/>
    <property type="molecule type" value="Genomic_DNA"/>
</dbReference>
<proteinExistence type="predicted"/>
<name>A0ABV9VMA4_9ACTN</name>
<dbReference type="InterPro" id="IPR034660">
    <property type="entry name" value="DinB/YfiT-like"/>
</dbReference>
<accession>A0ABV9VMA4</accession>
<evidence type="ECO:0000313" key="1">
    <source>
        <dbReference type="EMBL" id="MFC4997521.1"/>
    </source>
</evidence>
<dbReference type="InterPro" id="IPR007061">
    <property type="entry name" value="MST-like"/>
</dbReference>
<reference evidence="2" key="1">
    <citation type="journal article" date="2019" name="Int. J. Syst. Evol. Microbiol.">
        <title>The Global Catalogue of Microorganisms (GCM) 10K type strain sequencing project: providing services to taxonomists for standard genome sequencing and annotation.</title>
        <authorList>
            <consortium name="The Broad Institute Genomics Platform"/>
            <consortium name="The Broad Institute Genome Sequencing Center for Infectious Disease"/>
            <person name="Wu L."/>
            <person name="Ma J."/>
        </authorList>
    </citation>
    <scope>NUCLEOTIDE SEQUENCE [LARGE SCALE GENOMIC DNA]</scope>
    <source>
        <strain evidence="2">CGMCC 4.7152</strain>
    </source>
</reference>
<gene>
    <name evidence="1" type="ORF">ACFPIJ_06755</name>
</gene>
<keyword evidence="2" id="KW-1185">Reference proteome</keyword>
<dbReference type="Proteomes" id="UP001595912">
    <property type="component" value="Unassembled WGS sequence"/>
</dbReference>
<dbReference type="Pfam" id="PF04978">
    <property type="entry name" value="MST"/>
    <property type="match status" value="1"/>
</dbReference>
<protein>
    <submittedName>
        <fullName evidence="1">DinB family protein</fullName>
    </submittedName>
</protein>
<sequence>MAETQRRPVPRNDDGELDTALAFLTFARESVLIKTEGLSDEQLRRVLVDTGTNLLGLVQHLTVAERYWFGYHLAGAEPSQDWDFGMEVPAGRDTAEVLEGYRAAIGRSDALIRDLGDPAALTVHPVQDRRLTLRWVLAHMTSETVRHAGHADILREQLDGTTGR</sequence>
<organism evidence="1 2">
    <name type="scientific">Dactylosporangium cerinum</name>
    <dbReference type="NCBI Taxonomy" id="1434730"/>
    <lineage>
        <taxon>Bacteria</taxon>
        <taxon>Bacillati</taxon>
        <taxon>Actinomycetota</taxon>
        <taxon>Actinomycetes</taxon>
        <taxon>Micromonosporales</taxon>
        <taxon>Micromonosporaceae</taxon>
        <taxon>Dactylosporangium</taxon>
    </lineage>
</organism>
<comment type="caution">
    <text evidence="1">The sequence shown here is derived from an EMBL/GenBank/DDBJ whole genome shotgun (WGS) entry which is preliminary data.</text>
</comment>